<evidence type="ECO:0000313" key="4">
    <source>
        <dbReference type="Proteomes" id="UP000250266"/>
    </source>
</evidence>
<protein>
    <submittedName>
        <fullName evidence="3">Uncharacterized protein</fullName>
    </submittedName>
</protein>
<feature type="region of interest" description="Disordered" evidence="1">
    <location>
        <begin position="132"/>
        <end position="168"/>
    </location>
</feature>
<accession>A0A8E2JHS2</accession>
<dbReference type="PANTHER" id="PTHR40623:SF1">
    <property type="match status" value="1"/>
</dbReference>
<proteinExistence type="predicted"/>
<feature type="transmembrane region" description="Helical" evidence="2">
    <location>
        <begin position="13"/>
        <end position="34"/>
    </location>
</feature>
<dbReference type="AlphaFoldDB" id="A0A8E2JHS2"/>
<dbReference type="Proteomes" id="UP000250266">
    <property type="component" value="Unassembled WGS sequence"/>
</dbReference>
<sequence length="332" mass="35288">MGWFGSMTLAWKYAMVFGICLSVTLMAGFAKVLYDRNKLKKHTKDAELESGPKEDQMELNAREKDEGDLFGVRAIEAGYFAGIPQSRPSSTTGSIAGSPIMSTNTLASNSFSPKINMQSPSGSVMSLPLAHTSAHNSAGPMSIVLPDSSSPPRRMGSPTAKLRPSEAELSGRINHNAAVNMTLMVPPSPVLASGPRSPTFSGSDSEESDDHHSHRSVSPQSPTFPEMGRSKPAHYAPAPPQIPVPDGLRLSVRSVTAPENPAFDTKSQTASIENSREPSPEPSAPAAVAPTMPSRYQHDDPRSLFPASSDSRPSSTGKGLLQAGSEQPRKLI</sequence>
<gene>
    <name evidence="3" type="ORF">K432DRAFT_200173</name>
</gene>
<name>A0A8E2JHS2_9PEZI</name>
<organism evidence="3 4">
    <name type="scientific">Lepidopterella palustris CBS 459.81</name>
    <dbReference type="NCBI Taxonomy" id="1314670"/>
    <lineage>
        <taxon>Eukaryota</taxon>
        <taxon>Fungi</taxon>
        <taxon>Dikarya</taxon>
        <taxon>Ascomycota</taxon>
        <taxon>Pezizomycotina</taxon>
        <taxon>Dothideomycetes</taxon>
        <taxon>Pleosporomycetidae</taxon>
        <taxon>Mytilinidiales</taxon>
        <taxon>Argynnaceae</taxon>
        <taxon>Lepidopterella</taxon>
    </lineage>
</organism>
<keyword evidence="4" id="KW-1185">Reference proteome</keyword>
<keyword evidence="2" id="KW-0472">Membrane</keyword>
<feature type="compositionally biased region" description="Polar residues" evidence="1">
    <location>
        <begin position="306"/>
        <end position="317"/>
    </location>
</feature>
<feature type="region of interest" description="Disordered" evidence="1">
    <location>
        <begin position="186"/>
        <end position="332"/>
    </location>
</feature>
<evidence type="ECO:0000256" key="1">
    <source>
        <dbReference type="SAM" id="MobiDB-lite"/>
    </source>
</evidence>
<evidence type="ECO:0000256" key="2">
    <source>
        <dbReference type="SAM" id="Phobius"/>
    </source>
</evidence>
<dbReference type="OrthoDB" id="5361354at2759"/>
<dbReference type="PANTHER" id="PTHR40623">
    <property type="entry name" value="INTEGRAL MEMBRANE PROTEIN"/>
    <property type="match status" value="1"/>
</dbReference>
<keyword evidence="2" id="KW-1133">Transmembrane helix</keyword>
<dbReference type="EMBL" id="KV744873">
    <property type="protein sequence ID" value="OCK82968.1"/>
    <property type="molecule type" value="Genomic_DNA"/>
</dbReference>
<keyword evidence="2" id="KW-0812">Transmembrane</keyword>
<reference evidence="3 4" key="1">
    <citation type="journal article" date="2016" name="Nat. Commun.">
        <title>Ectomycorrhizal ecology is imprinted in the genome of the dominant symbiotic fungus Cenococcum geophilum.</title>
        <authorList>
            <consortium name="DOE Joint Genome Institute"/>
            <person name="Peter M."/>
            <person name="Kohler A."/>
            <person name="Ohm R.A."/>
            <person name="Kuo A."/>
            <person name="Krutzmann J."/>
            <person name="Morin E."/>
            <person name="Arend M."/>
            <person name="Barry K.W."/>
            <person name="Binder M."/>
            <person name="Choi C."/>
            <person name="Clum A."/>
            <person name="Copeland A."/>
            <person name="Grisel N."/>
            <person name="Haridas S."/>
            <person name="Kipfer T."/>
            <person name="LaButti K."/>
            <person name="Lindquist E."/>
            <person name="Lipzen A."/>
            <person name="Maire R."/>
            <person name="Meier B."/>
            <person name="Mihaltcheva S."/>
            <person name="Molinier V."/>
            <person name="Murat C."/>
            <person name="Poggeler S."/>
            <person name="Quandt C.A."/>
            <person name="Sperisen C."/>
            <person name="Tritt A."/>
            <person name="Tisserant E."/>
            <person name="Crous P.W."/>
            <person name="Henrissat B."/>
            <person name="Nehls U."/>
            <person name="Egli S."/>
            <person name="Spatafora J.W."/>
            <person name="Grigoriev I.V."/>
            <person name="Martin F.M."/>
        </authorList>
    </citation>
    <scope>NUCLEOTIDE SEQUENCE [LARGE SCALE GENOMIC DNA]</scope>
    <source>
        <strain evidence="3 4">CBS 459.81</strain>
    </source>
</reference>
<evidence type="ECO:0000313" key="3">
    <source>
        <dbReference type="EMBL" id="OCK82968.1"/>
    </source>
</evidence>